<sequence>MGWMGPVVDGQEHEGWVVPLFADGAQGAGTSSARGRLIARRPDDGPCNGDRVRLTYRDGSTAEGVWQDGTILRGDGIVHSHTSGQVRREVIDQAEQWRPDAAVVGWAAGCTCGWRGTPWTRVPVAEPADPAARRLATAGPWADLEAADENRVMTEWRRHIAGWQSLEDVEQAAARQAAAARALDEAVRAALAAGASWADIGRAAGMTSRSATERWSTRD</sequence>
<dbReference type="RefSeq" id="WP_163205500.1">
    <property type="nucleotide sequence ID" value="NZ_JAAGWG010000016.1"/>
</dbReference>
<proteinExistence type="predicted"/>
<dbReference type="Proteomes" id="UP000479241">
    <property type="component" value="Unassembled WGS sequence"/>
</dbReference>
<organism evidence="1 2">
    <name type="scientific">Blastococcus saxobsidens</name>
    <dbReference type="NCBI Taxonomy" id="138336"/>
    <lineage>
        <taxon>Bacteria</taxon>
        <taxon>Bacillati</taxon>
        <taxon>Actinomycetota</taxon>
        <taxon>Actinomycetes</taxon>
        <taxon>Geodermatophilales</taxon>
        <taxon>Geodermatophilaceae</taxon>
        <taxon>Blastococcus</taxon>
    </lineage>
</organism>
<evidence type="ECO:0000313" key="2">
    <source>
        <dbReference type="Proteomes" id="UP000479241"/>
    </source>
</evidence>
<accession>A0A6L9W3W9</accession>
<reference evidence="1 2" key="1">
    <citation type="submission" date="2019-12" db="EMBL/GenBank/DDBJ databases">
        <title>the WGS of Blastococcus saxobsidens 67B17.</title>
        <authorList>
            <person name="Jiang Z."/>
        </authorList>
    </citation>
    <scope>NUCLEOTIDE SEQUENCE [LARGE SCALE GENOMIC DNA]</scope>
    <source>
        <strain evidence="1 2">67B17</strain>
    </source>
</reference>
<comment type="caution">
    <text evidence="1">The sequence shown here is derived from an EMBL/GenBank/DDBJ whole genome shotgun (WGS) entry which is preliminary data.</text>
</comment>
<protein>
    <submittedName>
        <fullName evidence="1">Uncharacterized protein</fullName>
    </submittedName>
</protein>
<gene>
    <name evidence="1" type="ORF">GCU60_12050</name>
</gene>
<dbReference type="EMBL" id="JAAGWG010000016">
    <property type="protein sequence ID" value="NEK86479.1"/>
    <property type="molecule type" value="Genomic_DNA"/>
</dbReference>
<dbReference type="AlphaFoldDB" id="A0A6L9W3W9"/>
<name>A0A6L9W3W9_9ACTN</name>
<evidence type="ECO:0000313" key="1">
    <source>
        <dbReference type="EMBL" id="NEK86479.1"/>
    </source>
</evidence>